<accession>W7JNZ4</accession>
<gene>
    <name evidence="1" type="ORF">C923_02634</name>
</gene>
<evidence type="ECO:0000313" key="1">
    <source>
        <dbReference type="EMBL" id="EWC76694.1"/>
    </source>
</evidence>
<name>W7JNZ4_PLAFA</name>
<proteinExistence type="predicted"/>
<evidence type="ECO:0000313" key="2">
    <source>
        <dbReference type="Proteomes" id="UP000030697"/>
    </source>
</evidence>
<dbReference type="Proteomes" id="UP000030697">
    <property type="component" value="Unassembled WGS sequence"/>
</dbReference>
<dbReference type="AlphaFoldDB" id="W7JNZ4"/>
<sequence length="49" mass="6288">MYRSLNNDFYYFSLSNRIRPFKIHSTNTKGIIFFYKKRRKYSFHIFFFF</sequence>
<protein>
    <submittedName>
        <fullName evidence="1">Uncharacterized protein</fullName>
    </submittedName>
</protein>
<reference evidence="1 2" key="1">
    <citation type="submission" date="2013-02" db="EMBL/GenBank/DDBJ databases">
        <title>The Genome Sequence of Plasmodium falciparum UGT5.1.</title>
        <authorList>
            <consortium name="The Broad Institute Genome Sequencing Platform"/>
            <consortium name="The Broad Institute Genome Sequencing Center for Infectious Disease"/>
            <person name="Neafsey D."/>
            <person name="Cheeseman I."/>
            <person name="Volkman S."/>
            <person name="Adams J."/>
            <person name="Walker B."/>
            <person name="Young S.K."/>
            <person name="Zeng Q."/>
            <person name="Gargeya S."/>
            <person name="Fitzgerald M."/>
            <person name="Haas B."/>
            <person name="Abouelleil A."/>
            <person name="Alvarado L."/>
            <person name="Arachchi H.M."/>
            <person name="Berlin A.M."/>
            <person name="Chapman S.B."/>
            <person name="Dewar J."/>
            <person name="Goldberg J."/>
            <person name="Griggs A."/>
            <person name="Gujja S."/>
            <person name="Hansen M."/>
            <person name="Howarth C."/>
            <person name="Imamovic A."/>
            <person name="Larimer J."/>
            <person name="McCowan C."/>
            <person name="Murphy C."/>
            <person name="Neiman D."/>
            <person name="Pearson M."/>
            <person name="Priest M."/>
            <person name="Roberts A."/>
            <person name="Saif S."/>
            <person name="Shea T."/>
            <person name="Sisk P."/>
            <person name="Sykes S."/>
            <person name="Wortman J."/>
            <person name="Nusbaum C."/>
            <person name="Birren B."/>
        </authorList>
    </citation>
    <scope>NUCLEOTIDE SEQUENCE [LARGE SCALE GENOMIC DNA]</scope>
    <source>
        <strain evidence="1 2">UGT5.1</strain>
    </source>
</reference>
<organism evidence="1 2">
    <name type="scientific">Plasmodium falciparum UGT5.1</name>
    <dbReference type="NCBI Taxonomy" id="1237627"/>
    <lineage>
        <taxon>Eukaryota</taxon>
        <taxon>Sar</taxon>
        <taxon>Alveolata</taxon>
        <taxon>Apicomplexa</taxon>
        <taxon>Aconoidasida</taxon>
        <taxon>Haemosporida</taxon>
        <taxon>Plasmodiidae</taxon>
        <taxon>Plasmodium</taxon>
        <taxon>Plasmodium (Laverania)</taxon>
    </lineage>
</organism>
<dbReference type="EMBL" id="KE124554">
    <property type="protein sequence ID" value="EWC76694.1"/>
    <property type="molecule type" value="Genomic_DNA"/>
</dbReference>